<name>A0A852VSA9_9MICO</name>
<dbReference type="AlphaFoldDB" id="A0A852VSA9"/>
<dbReference type="SUPFAM" id="SSF50800">
    <property type="entry name" value="PK beta-barrel domain-like"/>
    <property type="match status" value="1"/>
</dbReference>
<dbReference type="InterPro" id="IPR011037">
    <property type="entry name" value="Pyrv_Knase-like_insert_dom_sf"/>
</dbReference>
<dbReference type="Pfam" id="PF03476">
    <property type="entry name" value="MOSC_N"/>
    <property type="match status" value="1"/>
</dbReference>
<evidence type="ECO:0000313" key="2">
    <source>
        <dbReference type="EMBL" id="NYF96725.1"/>
    </source>
</evidence>
<reference evidence="2 3" key="1">
    <citation type="submission" date="2020-07" db="EMBL/GenBank/DDBJ databases">
        <title>Sequencing the genomes of 1000 actinobacteria strains.</title>
        <authorList>
            <person name="Klenk H.-P."/>
        </authorList>
    </citation>
    <scope>NUCLEOTIDE SEQUENCE [LARGE SCALE GENOMIC DNA]</scope>
    <source>
        <strain evidence="2 3">DSM 26154</strain>
    </source>
</reference>
<proteinExistence type="predicted"/>
<feature type="domain" description="MOSC" evidence="1">
    <location>
        <begin position="101"/>
        <end position="240"/>
    </location>
</feature>
<gene>
    <name evidence="2" type="ORF">BJY20_000117</name>
</gene>
<sequence>MRVSRIGLAVLKGARHAAQTSVRLEQGGPVGDRLFCLVDPTEGRVLRTVEHPRLVLVEAGWDGTALTTTTPEGGVVAAAPRPTGEQLAFEYWGREARVELQDSPHAEQLGDHLGRSVRLARVTRPGEVVYAGSVSLVSTGEIAELGETDPARFRATFTLDSARLPEPGTQLAVGEALIRVRSMLPRCRVIDINTGTGTMDTRHLATLAGRPRPVGELPFGLDAEVLVPGTVHTGDPVSATTGP</sequence>
<dbReference type="GO" id="GO:0030170">
    <property type="term" value="F:pyridoxal phosphate binding"/>
    <property type="evidence" value="ECO:0007669"/>
    <property type="project" value="InterPro"/>
</dbReference>
<comment type="caution">
    <text evidence="2">The sequence shown here is derived from an EMBL/GenBank/DDBJ whole genome shotgun (WGS) entry which is preliminary data.</text>
</comment>
<evidence type="ECO:0000313" key="3">
    <source>
        <dbReference type="Proteomes" id="UP000554054"/>
    </source>
</evidence>
<dbReference type="GO" id="GO:0030151">
    <property type="term" value="F:molybdenum ion binding"/>
    <property type="evidence" value="ECO:0007669"/>
    <property type="project" value="InterPro"/>
</dbReference>
<accession>A0A852VSA9</accession>
<dbReference type="InterPro" id="IPR005302">
    <property type="entry name" value="MoCF_Sase_C"/>
</dbReference>
<dbReference type="Proteomes" id="UP000554054">
    <property type="component" value="Unassembled WGS sequence"/>
</dbReference>
<keyword evidence="3" id="KW-1185">Reference proteome</keyword>
<dbReference type="RefSeq" id="WP_185989740.1">
    <property type="nucleotide sequence ID" value="NZ_JACCAE010000001.1"/>
</dbReference>
<dbReference type="SUPFAM" id="SSF141673">
    <property type="entry name" value="MOSC N-terminal domain-like"/>
    <property type="match status" value="1"/>
</dbReference>
<dbReference type="Pfam" id="PF03473">
    <property type="entry name" value="MOSC"/>
    <property type="match status" value="1"/>
</dbReference>
<dbReference type="EMBL" id="JACCAE010000001">
    <property type="protein sequence ID" value="NYF96725.1"/>
    <property type="molecule type" value="Genomic_DNA"/>
</dbReference>
<protein>
    <submittedName>
        <fullName evidence="2">Uncharacterized protein YcbX</fullName>
    </submittedName>
</protein>
<organism evidence="2 3">
    <name type="scientific">Janibacter cremeus</name>
    <dbReference type="NCBI Taxonomy" id="1285192"/>
    <lineage>
        <taxon>Bacteria</taxon>
        <taxon>Bacillati</taxon>
        <taxon>Actinomycetota</taxon>
        <taxon>Actinomycetes</taxon>
        <taxon>Micrococcales</taxon>
        <taxon>Intrasporangiaceae</taxon>
        <taxon>Janibacter</taxon>
    </lineage>
</organism>
<dbReference type="GO" id="GO:0003824">
    <property type="term" value="F:catalytic activity"/>
    <property type="evidence" value="ECO:0007669"/>
    <property type="project" value="InterPro"/>
</dbReference>
<dbReference type="PROSITE" id="PS51340">
    <property type="entry name" value="MOSC"/>
    <property type="match status" value="1"/>
</dbReference>
<dbReference type="InterPro" id="IPR005303">
    <property type="entry name" value="MOCOS_middle"/>
</dbReference>
<evidence type="ECO:0000259" key="1">
    <source>
        <dbReference type="PROSITE" id="PS51340"/>
    </source>
</evidence>